<evidence type="ECO:0000256" key="5">
    <source>
        <dbReference type="ARBA" id="ARBA00024867"/>
    </source>
</evidence>
<dbReference type="InterPro" id="IPR018060">
    <property type="entry name" value="HTH_AraC"/>
</dbReference>
<evidence type="ECO:0000313" key="9">
    <source>
        <dbReference type="EMBL" id="PPK82212.1"/>
    </source>
</evidence>
<dbReference type="SMART" id="SM00448">
    <property type="entry name" value="REC"/>
    <property type="match status" value="1"/>
</dbReference>
<dbReference type="InterPro" id="IPR009057">
    <property type="entry name" value="Homeodomain-like_sf"/>
</dbReference>
<evidence type="ECO:0000259" key="8">
    <source>
        <dbReference type="PROSITE" id="PS50110"/>
    </source>
</evidence>
<dbReference type="CDD" id="cd17536">
    <property type="entry name" value="REC_YesN-like"/>
    <property type="match status" value="1"/>
</dbReference>
<dbReference type="PROSITE" id="PS01124">
    <property type="entry name" value="HTH_ARAC_FAMILY_2"/>
    <property type="match status" value="1"/>
</dbReference>
<feature type="modified residue" description="4-aspartylphosphate" evidence="6">
    <location>
        <position position="54"/>
    </location>
</feature>
<accession>A0A2S6HW92</accession>
<evidence type="ECO:0000256" key="4">
    <source>
        <dbReference type="ARBA" id="ARBA00023163"/>
    </source>
</evidence>
<dbReference type="SUPFAM" id="SSF46689">
    <property type="entry name" value="Homeodomain-like"/>
    <property type="match status" value="2"/>
</dbReference>
<sequence length="525" mass="61142">MKLLIVDDQYRVAEGLQWGINWLNIGVEQVYTALSAYQAKDIIQKEEIKIILCDIEMPGENGIELIRWVKRRYPHISCIVLTAHADFSYAQEALKLACADYILQPASYPVIEESVRRAVEELCATAKKKELEQMGDEYKKQEKTLIRNSIRNFLTGVVSGRQFFKLQEKEKVPKMDQMVYLLMIQIIRWNSPEVWQPRLLSDTMENIAAETFEQNQLQVIAFVSDYPCFGMVIWGDNLPDEDTMDCRLQFINSFYQQFFKCDTAIYMATPSLFQELEKTWHKLINYRDDNVSLSNGVYSGPRNTNKGISYRVPEVRRWSGLLKEGHAQAVAEDAGRCLDRLVESGVMNRNTLREFYQDFLQAVYYASQNGDGFFKKLFSTQEEFQLYLDGMRSVDHMKALIGYVVRRFDGNLDETVPDDLIEKVVNYITDHMEEQIMRDDIAHHIHLNPDYLTRIFKRETGMTLKEFIIKAKMKEAQMLIQSTRLPISLIAAKVGYSNFSHFSYSYKKVMGITPQEKRRGETEEE</sequence>
<name>A0A2S6HW92_9FIRM</name>
<dbReference type="GO" id="GO:0003700">
    <property type="term" value="F:DNA-binding transcription factor activity"/>
    <property type="evidence" value="ECO:0007669"/>
    <property type="project" value="InterPro"/>
</dbReference>
<comment type="caution">
    <text evidence="9">The sequence shown here is derived from an EMBL/GenBank/DDBJ whole genome shotgun (WGS) entry which is preliminary data.</text>
</comment>
<dbReference type="SMART" id="SM00342">
    <property type="entry name" value="HTH_ARAC"/>
    <property type="match status" value="1"/>
</dbReference>
<evidence type="ECO:0000256" key="3">
    <source>
        <dbReference type="ARBA" id="ARBA00023125"/>
    </source>
</evidence>
<keyword evidence="10" id="KW-1185">Reference proteome</keyword>
<dbReference type="Gene3D" id="3.40.50.2300">
    <property type="match status" value="1"/>
</dbReference>
<feature type="domain" description="HTH araC/xylS-type" evidence="7">
    <location>
        <begin position="422"/>
        <end position="520"/>
    </location>
</feature>
<evidence type="ECO:0000259" key="7">
    <source>
        <dbReference type="PROSITE" id="PS01124"/>
    </source>
</evidence>
<dbReference type="RefSeq" id="WP_104436257.1">
    <property type="nucleotide sequence ID" value="NZ_PTJA01000003.1"/>
</dbReference>
<dbReference type="AlphaFoldDB" id="A0A2S6HW92"/>
<reference evidence="9 10" key="1">
    <citation type="submission" date="2018-02" db="EMBL/GenBank/DDBJ databases">
        <title>Genomic Encyclopedia of Archaeal and Bacterial Type Strains, Phase II (KMG-II): from individual species to whole genera.</title>
        <authorList>
            <person name="Goeker M."/>
        </authorList>
    </citation>
    <scope>NUCLEOTIDE SEQUENCE [LARGE SCALE GENOMIC DNA]</scope>
    <source>
        <strain evidence="9 10">DSM 3808</strain>
    </source>
</reference>
<keyword evidence="4" id="KW-0804">Transcription</keyword>
<dbReference type="InterPro" id="IPR011006">
    <property type="entry name" value="CheY-like_superfamily"/>
</dbReference>
<keyword evidence="3" id="KW-0238">DNA-binding</keyword>
<proteinExistence type="predicted"/>
<organism evidence="9 10">
    <name type="scientific">Lacrimispora xylanisolvens</name>
    <dbReference type="NCBI Taxonomy" id="384636"/>
    <lineage>
        <taxon>Bacteria</taxon>
        <taxon>Bacillati</taxon>
        <taxon>Bacillota</taxon>
        <taxon>Clostridia</taxon>
        <taxon>Lachnospirales</taxon>
        <taxon>Lachnospiraceae</taxon>
        <taxon>Lacrimispora</taxon>
    </lineage>
</organism>
<protein>
    <recommendedName>
        <fullName evidence="1">Stage 0 sporulation protein A homolog</fullName>
    </recommendedName>
</protein>
<feature type="domain" description="Response regulatory" evidence="8">
    <location>
        <begin position="2"/>
        <end position="119"/>
    </location>
</feature>
<dbReference type="GO" id="GO:0000160">
    <property type="term" value="P:phosphorelay signal transduction system"/>
    <property type="evidence" value="ECO:0007669"/>
    <property type="project" value="InterPro"/>
</dbReference>
<dbReference type="PANTHER" id="PTHR43280">
    <property type="entry name" value="ARAC-FAMILY TRANSCRIPTIONAL REGULATOR"/>
    <property type="match status" value="1"/>
</dbReference>
<dbReference type="OrthoDB" id="717811at2"/>
<evidence type="ECO:0000256" key="6">
    <source>
        <dbReference type="PROSITE-ProRule" id="PRU00169"/>
    </source>
</evidence>
<dbReference type="PROSITE" id="PS50110">
    <property type="entry name" value="RESPONSE_REGULATORY"/>
    <property type="match status" value="1"/>
</dbReference>
<keyword evidence="6" id="KW-0597">Phosphoprotein</keyword>
<keyword evidence="2" id="KW-0805">Transcription regulation</keyword>
<dbReference type="Pfam" id="PF00072">
    <property type="entry name" value="Response_reg"/>
    <property type="match status" value="1"/>
</dbReference>
<dbReference type="Gene3D" id="1.10.10.60">
    <property type="entry name" value="Homeodomain-like"/>
    <property type="match status" value="2"/>
</dbReference>
<comment type="function">
    <text evidence="5">May play the central regulatory role in sporulation. It may be an element of the effector pathway responsible for the activation of sporulation genes in response to nutritional stress. Spo0A may act in concert with spo0H (a sigma factor) to control the expression of some genes that are critical to the sporulation process.</text>
</comment>
<dbReference type="Proteomes" id="UP000237749">
    <property type="component" value="Unassembled WGS sequence"/>
</dbReference>
<evidence type="ECO:0000313" key="10">
    <source>
        <dbReference type="Proteomes" id="UP000237749"/>
    </source>
</evidence>
<evidence type="ECO:0000256" key="2">
    <source>
        <dbReference type="ARBA" id="ARBA00023015"/>
    </source>
</evidence>
<dbReference type="Pfam" id="PF12833">
    <property type="entry name" value="HTH_18"/>
    <property type="match status" value="1"/>
</dbReference>
<dbReference type="InterPro" id="IPR001789">
    <property type="entry name" value="Sig_transdc_resp-reg_receiver"/>
</dbReference>
<dbReference type="PANTHER" id="PTHR43280:SF10">
    <property type="entry name" value="REGULATORY PROTEIN POCR"/>
    <property type="match status" value="1"/>
</dbReference>
<dbReference type="EMBL" id="PTJA01000003">
    <property type="protein sequence ID" value="PPK82212.1"/>
    <property type="molecule type" value="Genomic_DNA"/>
</dbReference>
<gene>
    <name evidence="9" type="ORF">BXY41_103428</name>
</gene>
<dbReference type="SUPFAM" id="SSF52172">
    <property type="entry name" value="CheY-like"/>
    <property type="match status" value="1"/>
</dbReference>
<evidence type="ECO:0000256" key="1">
    <source>
        <dbReference type="ARBA" id="ARBA00018672"/>
    </source>
</evidence>
<dbReference type="GO" id="GO:0043565">
    <property type="term" value="F:sequence-specific DNA binding"/>
    <property type="evidence" value="ECO:0007669"/>
    <property type="project" value="InterPro"/>
</dbReference>